<dbReference type="Proteomes" id="UP001501508">
    <property type="component" value="Unassembled WGS sequence"/>
</dbReference>
<protein>
    <submittedName>
        <fullName evidence="7">DUF202 domain-containing protein</fullName>
    </submittedName>
</protein>
<gene>
    <name evidence="7" type="ORF">GCM10023091_17090</name>
</gene>
<name>A0ABP8LUY2_9BACT</name>
<evidence type="ECO:0000256" key="1">
    <source>
        <dbReference type="ARBA" id="ARBA00004127"/>
    </source>
</evidence>
<dbReference type="Pfam" id="PF02656">
    <property type="entry name" value="DUF202"/>
    <property type="match status" value="1"/>
</dbReference>
<evidence type="ECO:0000313" key="7">
    <source>
        <dbReference type="EMBL" id="GAA4437616.1"/>
    </source>
</evidence>
<keyword evidence="4 5" id="KW-0472">Membrane</keyword>
<evidence type="ECO:0000256" key="2">
    <source>
        <dbReference type="ARBA" id="ARBA00022692"/>
    </source>
</evidence>
<feature type="transmembrane region" description="Helical" evidence="5">
    <location>
        <begin position="43"/>
        <end position="63"/>
    </location>
</feature>
<sequence>MQSNENKGDSLKRPLIEKTIETELALADRMAIERTKLSNERTFLSYLRTSLTLLGAGLTIIRLDLLEKLIDLGVVCLAMSPLVLAFAIYRFIYNRNRFNKYFDQVRNI</sequence>
<feature type="transmembrane region" description="Helical" evidence="5">
    <location>
        <begin position="69"/>
        <end position="92"/>
    </location>
</feature>
<keyword evidence="2 5" id="KW-0812">Transmembrane</keyword>
<feature type="domain" description="DUF202" evidence="6">
    <location>
        <begin position="34"/>
        <end position="96"/>
    </location>
</feature>
<comment type="subcellular location">
    <subcellularLocation>
        <location evidence="1">Endomembrane system</location>
        <topology evidence="1">Multi-pass membrane protein</topology>
    </subcellularLocation>
</comment>
<evidence type="ECO:0000259" key="6">
    <source>
        <dbReference type="Pfam" id="PF02656"/>
    </source>
</evidence>
<dbReference type="EMBL" id="BAABEY010000018">
    <property type="protein sequence ID" value="GAA4437616.1"/>
    <property type="molecule type" value="Genomic_DNA"/>
</dbReference>
<evidence type="ECO:0000256" key="5">
    <source>
        <dbReference type="SAM" id="Phobius"/>
    </source>
</evidence>
<accession>A0ABP8LUY2</accession>
<proteinExistence type="predicted"/>
<reference evidence="8" key="1">
    <citation type="journal article" date="2019" name="Int. J. Syst. Evol. Microbiol.">
        <title>The Global Catalogue of Microorganisms (GCM) 10K type strain sequencing project: providing services to taxonomists for standard genome sequencing and annotation.</title>
        <authorList>
            <consortium name="The Broad Institute Genomics Platform"/>
            <consortium name="The Broad Institute Genome Sequencing Center for Infectious Disease"/>
            <person name="Wu L."/>
            <person name="Ma J."/>
        </authorList>
    </citation>
    <scope>NUCLEOTIDE SEQUENCE [LARGE SCALE GENOMIC DNA]</scope>
    <source>
        <strain evidence="8">JCM 31920</strain>
    </source>
</reference>
<evidence type="ECO:0000256" key="3">
    <source>
        <dbReference type="ARBA" id="ARBA00022989"/>
    </source>
</evidence>
<evidence type="ECO:0000313" key="8">
    <source>
        <dbReference type="Proteomes" id="UP001501508"/>
    </source>
</evidence>
<dbReference type="InterPro" id="IPR003807">
    <property type="entry name" value="DUF202"/>
</dbReference>
<comment type="caution">
    <text evidence="7">The sequence shown here is derived from an EMBL/GenBank/DDBJ whole genome shotgun (WGS) entry which is preliminary data.</text>
</comment>
<organism evidence="7 8">
    <name type="scientific">Ravibacter arvi</name>
    <dbReference type="NCBI Taxonomy" id="2051041"/>
    <lineage>
        <taxon>Bacteria</taxon>
        <taxon>Pseudomonadati</taxon>
        <taxon>Bacteroidota</taxon>
        <taxon>Cytophagia</taxon>
        <taxon>Cytophagales</taxon>
        <taxon>Spirosomataceae</taxon>
        <taxon>Ravibacter</taxon>
    </lineage>
</organism>
<evidence type="ECO:0000256" key="4">
    <source>
        <dbReference type="ARBA" id="ARBA00023136"/>
    </source>
</evidence>
<keyword evidence="8" id="KW-1185">Reference proteome</keyword>
<keyword evidence="3 5" id="KW-1133">Transmembrane helix</keyword>